<dbReference type="KEGG" id="ftj:FTUN_5775"/>
<keyword evidence="2" id="KW-1003">Cell membrane</keyword>
<comment type="subcellular location">
    <subcellularLocation>
        <location evidence="1">Cell membrane</location>
        <topology evidence="1">Multi-pass membrane protein</topology>
    </subcellularLocation>
</comment>
<proteinExistence type="predicted"/>
<dbReference type="EMBL" id="CP053452">
    <property type="protein sequence ID" value="QJW98194.1"/>
    <property type="molecule type" value="Genomic_DNA"/>
</dbReference>
<evidence type="ECO:0000313" key="10">
    <source>
        <dbReference type="Proteomes" id="UP000503447"/>
    </source>
</evidence>
<keyword evidence="4 6" id="KW-1133">Transmembrane helix</keyword>
<evidence type="ECO:0000313" key="9">
    <source>
        <dbReference type="EMBL" id="QJW98194.1"/>
    </source>
</evidence>
<accession>A0A6M5YXI7</accession>
<name>A0A6M5YXI7_9BACT</name>
<feature type="domain" description="ABC-2 type transporter transmembrane" evidence="8">
    <location>
        <begin position="23"/>
        <end position="168"/>
    </location>
</feature>
<feature type="transmembrane region" description="Helical" evidence="6">
    <location>
        <begin position="516"/>
        <end position="537"/>
    </location>
</feature>
<keyword evidence="10" id="KW-1185">Reference proteome</keyword>
<feature type="transmembrane region" description="Helical" evidence="6">
    <location>
        <begin position="459"/>
        <end position="478"/>
    </location>
</feature>
<dbReference type="GO" id="GO:0005886">
    <property type="term" value="C:plasma membrane"/>
    <property type="evidence" value="ECO:0007669"/>
    <property type="project" value="UniProtKB-SubCell"/>
</dbReference>
<dbReference type="Proteomes" id="UP000503447">
    <property type="component" value="Chromosome"/>
</dbReference>
<dbReference type="RefSeq" id="WP_171473426.1">
    <property type="nucleotide sequence ID" value="NZ_CP053452.2"/>
</dbReference>
<dbReference type="GO" id="GO:0140359">
    <property type="term" value="F:ABC-type transporter activity"/>
    <property type="evidence" value="ECO:0007669"/>
    <property type="project" value="InterPro"/>
</dbReference>
<feature type="transmembrane region" description="Helical" evidence="6">
    <location>
        <begin position="430"/>
        <end position="452"/>
    </location>
</feature>
<sequence>MPILTLAAKDLRLLLRDPRSAVILLVTPLLLILVLYFALGEGFGETTDERLRISIVNLDHGLPATVPFPEKPWSEVVIDDLSATQDIRLEIITDRAEAERLVAKGRRPAVVVFGERFSERMQRCSFLSQPDAVNPLGRDGIEFDRLDLSLVTDRTQPVSASIIEQVAQVTLLRVVIPWMIGKAFQRVGDEKFMELVTDRLNRVKPVPPEVLAELDPVVQKLLVALTDSPEFQALVLQEFRDAKGSNFLKAGQDALVIAGRKAEFRRAVHKAFQSPKLLEVMGKNIAFGEVLTPAVRKQVGPTVKRGVGDLFSNYNFEAVKWADLVKSDARRAGTTNRTTVSAIADLRAPILVPSNSVMFAFFLVLTVGWLFVAERKNGTLVRLRAAPITRGQILLGKLLPCLVVSLFQGFFLLAAGRVLLSMSWGPRPELLVPLIACTSFAAVGLSVLVASVARTETQVAVYGTLMVLVLGGISGALMPRELMPEQMKTISLVTPHAWALDAYAQLLASPAPDVTVVWTSCAVLLAFGGAFTALAWWRMDLE</sequence>
<organism evidence="9 10">
    <name type="scientific">Frigoriglobus tundricola</name>
    <dbReference type="NCBI Taxonomy" id="2774151"/>
    <lineage>
        <taxon>Bacteria</taxon>
        <taxon>Pseudomonadati</taxon>
        <taxon>Planctomycetota</taxon>
        <taxon>Planctomycetia</taxon>
        <taxon>Gemmatales</taxon>
        <taxon>Gemmataceae</taxon>
        <taxon>Frigoriglobus</taxon>
    </lineage>
</organism>
<dbReference type="PANTHER" id="PTHR30294">
    <property type="entry name" value="MEMBRANE COMPONENT OF ABC TRANSPORTER YHHJ-RELATED"/>
    <property type="match status" value="1"/>
</dbReference>
<dbReference type="Pfam" id="PF12698">
    <property type="entry name" value="ABC2_membrane_3"/>
    <property type="match status" value="1"/>
</dbReference>
<dbReference type="AlphaFoldDB" id="A0A6M5YXI7"/>
<keyword evidence="5 6" id="KW-0472">Membrane</keyword>
<dbReference type="Pfam" id="PF01061">
    <property type="entry name" value="ABC2_membrane"/>
    <property type="match status" value="1"/>
</dbReference>
<evidence type="ECO:0000259" key="8">
    <source>
        <dbReference type="Pfam" id="PF12698"/>
    </source>
</evidence>
<dbReference type="InterPro" id="IPR013525">
    <property type="entry name" value="ABC2_TM"/>
</dbReference>
<feature type="transmembrane region" description="Helical" evidence="6">
    <location>
        <begin position="356"/>
        <end position="373"/>
    </location>
</feature>
<feature type="transmembrane region" description="Helical" evidence="6">
    <location>
        <begin position="394"/>
        <end position="418"/>
    </location>
</feature>
<feature type="domain" description="ABC-2 type transporter transmembrane" evidence="7">
    <location>
        <begin position="357"/>
        <end position="505"/>
    </location>
</feature>
<keyword evidence="3 6" id="KW-0812">Transmembrane</keyword>
<evidence type="ECO:0000256" key="2">
    <source>
        <dbReference type="ARBA" id="ARBA00022475"/>
    </source>
</evidence>
<evidence type="ECO:0000256" key="6">
    <source>
        <dbReference type="SAM" id="Phobius"/>
    </source>
</evidence>
<evidence type="ECO:0000256" key="4">
    <source>
        <dbReference type="ARBA" id="ARBA00022989"/>
    </source>
</evidence>
<evidence type="ECO:0000256" key="3">
    <source>
        <dbReference type="ARBA" id="ARBA00022692"/>
    </source>
</evidence>
<dbReference type="InterPro" id="IPR051449">
    <property type="entry name" value="ABC-2_transporter_component"/>
</dbReference>
<evidence type="ECO:0000256" key="5">
    <source>
        <dbReference type="ARBA" id="ARBA00023136"/>
    </source>
</evidence>
<evidence type="ECO:0000259" key="7">
    <source>
        <dbReference type="Pfam" id="PF01061"/>
    </source>
</evidence>
<evidence type="ECO:0000256" key="1">
    <source>
        <dbReference type="ARBA" id="ARBA00004651"/>
    </source>
</evidence>
<gene>
    <name evidence="9" type="ORF">FTUN_5775</name>
</gene>
<dbReference type="PANTHER" id="PTHR30294:SF38">
    <property type="entry name" value="TRANSPORT PERMEASE PROTEIN"/>
    <property type="match status" value="1"/>
</dbReference>
<protein>
    <recommendedName>
        <fullName evidence="7 8">ABC-2 type transporter transmembrane domain-containing protein</fullName>
    </recommendedName>
</protein>
<feature type="transmembrane region" description="Helical" evidence="6">
    <location>
        <begin position="21"/>
        <end position="39"/>
    </location>
</feature>
<reference evidence="10" key="1">
    <citation type="submission" date="2020-05" db="EMBL/GenBank/DDBJ databases">
        <title>Frigoriglobus tundricola gen. nov., sp. nov., a psychrotolerant cellulolytic planctomycete of the family Gemmataceae with two divergent copies of 16S rRNA gene.</title>
        <authorList>
            <person name="Kulichevskaya I.S."/>
            <person name="Ivanova A.A."/>
            <person name="Naumoff D.G."/>
            <person name="Beletsky A.V."/>
            <person name="Rijpstra W.I.C."/>
            <person name="Sinninghe Damste J.S."/>
            <person name="Mardanov A.V."/>
            <person name="Ravin N.V."/>
            <person name="Dedysh S.N."/>
        </authorList>
    </citation>
    <scope>NUCLEOTIDE SEQUENCE [LARGE SCALE GENOMIC DNA]</scope>
    <source>
        <strain evidence="10">PL17</strain>
    </source>
</reference>